<dbReference type="Pfam" id="PF21806">
    <property type="entry name" value="DUF6879"/>
    <property type="match status" value="1"/>
</dbReference>
<dbReference type="Proteomes" id="UP000614047">
    <property type="component" value="Unassembled WGS sequence"/>
</dbReference>
<organism evidence="2 3">
    <name type="scientific">Actinomadura viridis</name>
    <dbReference type="NCBI Taxonomy" id="58110"/>
    <lineage>
        <taxon>Bacteria</taxon>
        <taxon>Bacillati</taxon>
        <taxon>Actinomycetota</taxon>
        <taxon>Actinomycetes</taxon>
        <taxon>Streptosporangiales</taxon>
        <taxon>Thermomonosporaceae</taxon>
        <taxon>Actinomadura</taxon>
    </lineage>
</organism>
<dbReference type="AlphaFoldDB" id="A0A931DNK4"/>
<sequence length="222" mass="25469">MSRPLLESAGGEVLSLEDYYADFKENFAAAGEFWKLERGQEFAEPGNASWEAFNHGDWQEAMRLLEEQRADLIDYHSKAAARGLRAHRIRIVTLPLTPYLQWELNALKIRDETGGIIRVLKLEEISGLEEHGPLPEIYTMDDRVMYEAIYDENGVLENARRFTDTELVRRCRDFIIDLWQIGEPIGSFFRREVAHLPPAPSPGTAVRPDYLKVRGRPGPIRS</sequence>
<evidence type="ECO:0000313" key="3">
    <source>
        <dbReference type="Proteomes" id="UP000614047"/>
    </source>
</evidence>
<name>A0A931DNK4_9ACTN</name>
<evidence type="ECO:0000259" key="1">
    <source>
        <dbReference type="Pfam" id="PF21806"/>
    </source>
</evidence>
<dbReference type="InterPro" id="IPR049244">
    <property type="entry name" value="DUF6879"/>
</dbReference>
<keyword evidence="3" id="KW-1185">Reference proteome</keyword>
<accession>A0A931DNK4</accession>
<evidence type="ECO:0000313" key="2">
    <source>
        <dbReference type="EMBL" id="MBG6091929.1"/>
    </source>
</evidence>
<reference evidence="2" key="1">
    <citation type="submission" date="2020-11" db="EMBL/GenBank/DDBJ databases">
        <title>Sequencing the genomes of 1000 actinobacteria strains.</title>
        <authorList>
            <person name="Klenk H.-P."/>
        </authorList>
    </citation>
    <scope>NUCLEOTIDE SEQUENCE</scope>
    <source>
        <strain evidence="2">DSM 43175</strain>
    </source>
</reference>
<proteinExistence type="predicted"/>
<dbReference type="RefSeq" id="WP_197014186.1">
    <property type="nucleotide sequence ID" value="NZ_BAABES010000002.1"/>
</dbReference>
<comment type="caution">
    <text evidence="2">The sequence shown here is derived from an EMBL/GenBank/DDBJ whole genome shotgun (WGS) entry which is preliminary data.</text>
</comment>
<feature type="domain" description="DUF6879" evidence="1">
    <location>
        <begin position="22"/>
        <end position="189"/>
    </location>
</feature>
<gene>
    <name evidence="2" type="ORF">IW256_006042</name>
</gene>
<protein>
    <recommendedName>
        <fullName evidence="1">DUF6879 domain-containing protein</fullName>
    </recommendedName>
</protein>
<dbReference type="EMBL" id="JADOUA010000001">
    <property type="protein sequence ID" value="MBG6091929.1"/>
    <property type="molecule type" value="Genomic_DNA"/>
</dbReference>